<organism evidence="3 4">
    <name type="scientific">Bartonella japonica</name>
    <dbReference type="NCBI Taxonomy" id="357761"/>
    <lineage>
        <taxon>Bacteria</taxon>
        <taxon>Pseudomonadati</taxon>
        <taxon>Pseudomonadota</taxon>
        <taxon>Alphaproteobacteria</taxon>
        <taxon>Hyphomicrobiales</taxon>
        <taxon>Bartonellaceae</taxon>
        <taxon>Bartonella</taxon>
    </lineage>
</organism>
<reference evidence="3 4" key="1">
    <citation type="submission" date="2024-06" db="EMBL/GenBank/DDBJ databases">
        <title>Genomic Encyclopedia of Type Strains, Phase IV (KMG-IV): sequencing the most valuable type-strain genomes for metagenomic binning, comparative biology and taxonomic classification.</title>
        <authorList>
            <person name="Goeker M."/>
        </authorList>
    </citation>
    <scope>NUCLEOTIDE SEQUENCE [LARGE SCALE GENOMIC DNA]</scope>
    <source>
        <strain evidence="3 4">DSM 23650</strain>
    </source>
</reference>
<comment type="caution">
    <text evidence="3">The sequence shown here is derived from an EMBL/GenBank/DDBJ whole genome shotgun (WGS) entry which is preliminary data.</text>
</comment>
<keyword evidence="3" id="KW-0540">Nuclease</keyword>
<keyword evidence="3" id="KW-0378">Hydrolase</keyword>
<dbReference type="NCBIfam" id="NF009151">
    <property type="entry name" value="PRK12497.1-5"/>
    <property type="match status" value="1"/>
</dbReference>
<dbReference type="Proteomes" id="UP001549112">
    <property type="component" value="Unassembled WGS sequence"/>
</dbReference>
<evidence type="ECO:0000256" key="2">
    <source>
        <dbReference type="HAMAP-Rule" id="MF_00048"/>
    </source>
</evidence>
<dbReference type="EMBL" id="JBEPLT010000020">
    <property type="protein sequence ID" value="MET3560740.1"/>
    <property type="molecule type" value="Genomic_DNA"/>
</dbReference>
<gene>
    <name evidence="3" type="ORF">ABID39_001449</name>
</gene>
<dbReference type="HAMAP" id="MF_00048">
    <property type="entry name" value="UPF0102"/>
    <property type="match status" value="1"/>
</dbReference>
<accession>A0ABV2FQA0</accession>
<keyword evidence="4" id="KW-1185">Reference proteome</keyword>
<name>A0ABV2FQA0_9HYPH</name>
<dbReference type="GO" id="GO:0004519">
    <property type="term" value="F:endonuclease activity"/>
    <property type="evidence" value="ECO:0007669"/>
    <property type="project" value="UniProtKB-KW"/>
</dbReference>
<dbReference type="InterPro" id="IPR011335">
    <property type="entry name" value="Restrct_endonuc-II-like"/>
</dbReference>
<proteinExistence type="inferred from homology"/>
<keyword evidence="3" id="KW-0255">Endonuclease</keyword>
<dbReference type="InterPro" id="IPR011856">
    <property type="entry name" value="tRNA_endonuc-like_dom_sf"/>
</dbReference>
<dbReference type="RefSeq" id="WP_354187355.1">
    <property type="nucleotide sequence ID" value="NZ_JBEPLT010000020.1"/>
</dbReference>
<dbReference type="Gene3D" id="3.40.1350.10">
    <property type="match status" value="1"/>
</dbReference>
<evidence type="ECO:0000256" key="1">
    <source>
        <dbReference type="ARBA" id="ARBA00006738"/>
    </source>
</evidence>
<comment type="similarity">
    <text evidence="1 2">Belongs to the UPF0102 family.</text>
</comment>
<dbReference type="PANTHER" id="PTHR34039:SF1">
    <property type="entry name" value="UPF0102 PROTEIN YRAN"/>
    <property type="match status" value="1"/>
</dbReference>
<dbReference type="PANTHER" id="PTHR34039">
    <property type="entry name" value="UPF0102 PROTEIN YRAN"/>
    <property type="match status" value="1"/>
</dbReference>
<sequence>MQKSRRQKAFYRGVRAEKWAAWWLRFKGFHIAEIRFKTKCGEIDLIARRGNLVLIVEVKARSTLAEAIAAVSWRNEKRIEAAADIWLARQKDHSLLCIRFDLIAILPWHLPQHIPAFFTSDK</sequence>
<protein>
    <recommendedName>
        <fullName evidence="2">UPF0102 protein ABID39_001449</fullName>
    </recommendedName>
</protein>
<dbReference type="InterPro" id="IPR003509">
    <property type="entry name" value="UPF0102_YraN-like"/>
</dbReference>
<dbReference type="Pfam" id="PF02021">
    <property type="entry name" value="UPF0102"/>
    <property type="match status" value="1"/>
</dbReference>
<dbReference type="SUPFAM" id="SSF52980">
    <property type="entry name" value="Restriction endonuclease-like"/>
    <property type="match status" value="1"/>
</dbReference>
<evidence type="ECO:0000313" key="3">
    <source>
        <dbReference type="EMBL" id="MET3560740.1"/>
    </source>
</evidence>
<evidence type="ECO:0000313" key="4">
    <source>
        <dbReference type="Proteomes" id="UP001549112"/>
    </source>
</evidence>